<gene>
    <name evidence="1" type="ORF">CONLIGDRAFT_383186</name>
</gene>
<organism evidence="1 2">
    <name type="scientific">Coniochaeta ligniaria NRRL 30616</name>
    <dbReference type="NCBI Taxonomy" id="1408157"/>
    <lineage>
        <taxon>Eukaryota</taxon>
        <taxon>Fungi</taxon>
        <taxon>Dikarya</taxon>
        <taxon>Ascomycota</taxon>
        <taxon>Pezizomycotina</taxon>
        <taxon>Sordariomycetes</taxon>
        <taxon>Sordariomycetidae</taxon>
        <taxon>Coniochaetales</taxon>
        <taxon>Coniochaetaceae</taxon>
        <taxon>Coniochaeta</taxon>
    </lineage>
</organism>
<dbReference type="EMBL" id="KV875098">
    <property type="protein sequence ID" value="OIW28539.1"/>
    <property type="molecule type" value="Genomic_DNA"/>
</dbReference>
<sequence>MGKRKLFGRSVGEAWSVSNWKFWSRCEREWYSRERAAEELKYSLNRWKARNQRINVALAGLGPQVRGKQGHWNLNKRQLRHTRLTTLDHQESRASMNLLPIVIHCSYLNFTRVAHHSFLSPAKLALTSSVSRVGSSTTLLQYSEVYDNATAATFRHSLAHAPR</sequence>
<protein>
    <submittedName>
        <fullName evidence="1">Uncharacterized protein</fullName>
    </submittedName>
</protein>
<evidence type="ECO:0000313" key="2">
    <source>
        <dbReference type="Proteomes" id="UP000182658"/>
    </source>
</evidence>
<dbReference type="AlphaFoldDB" id="A0A1J7IMV6"/>
<accession>A0A1J7IMV6</accession>
<name>A0A1J7IMV6_9PEZI</name>
<keyword evidence="2" id="KW-1185">Reference proteome</keyword>
<evidence type="ECO:0000313" key="1">
    <source>
        <dbReference type="EMBL" id="OIW28539.1"/>
    </source>
</evidence>
<proteinExistence type="predicted"/>
<dbReference type="Proteomes" id="UP000182658">
    <property type="component" value="Unassembled WGS sequence"/>
</dbReference>
<dbReference type="InParanoid" id="A0A1J7IMV6"/>
<reference evidence="1 2" key="1">
    <citation type="submission" date="2016-10" db="EMBL/GenBank/DDBJ databases">
        <title>Draft genome sequence of Coniochaeta ligniaria NRRL30616, a lignocellulolytic fungus for bioabatement of inhibitors in plant biomass hydrolysates.</title>
        <authorList>
            <consortium name="DOE Joint Genome Institute"/>
            <person name="Jimenez D.J."/>
            <person name="Hector R.E."/>
            <person name="Riley R."/>
            <person name="Sun H."/>
            <person name="Grigoriev I.V."/>
            <person name="Van Elsas J.D."/>
            <person name="Nichols N.N."/>
        </authorList>
    </citation>
    <scope>NUCLEOTIDE SEQUENCE [LARGE SCALE GENOMIC DNA]</scope>
    <source>
        <strain evidence="1 2">NRRL 30616</strain>
    </source>
</reference>